<protein>
    <submittedName>
        <fullName evidence="2">Uncharacterized protein</fullName>
    </submittedName>
</protein>
<organism evidence="2 3">
    <name type="scientific">Hydnomerulius pinastri MD-312</name>
    <dbReference type="NCBI Taxonomy" id="994086"/>
    <lineage>
        <taxon>Eukaryota</taxon>
        <taxon>Fungi</taxon>
        <taxon>Dikarya</taxon>
        <taxon>Basidiomycota</taxon>
        <taxon>Agaricomycotina</taxon>
        <taxon>Agaricomycetes</taxon>
        <taxon>Agaricomycetidae</taxon>
        <taxon>Boletales</taxon>
        <taxon>Boletales incertae sedis</taxon>
        <taxon>Leucogyrophana</taxon>
    </lineage>
</organism>
<reference evidence="2 3" key="1">
    <citation type="submission" date="2014-04" db="EMBL/GenBank/DDBJ databases">
        <title>Evolutionary Origins and Diversification of the Mycorrhizal Mutualists.</title>
        <authorList>
            <consortium name="DOE Joint Genome Institute"/>
            <consortium name="Mycorrhizal Genomics Consortium"/>
            <person name="Kohler A."/>
            <person name="Kuo A."/>
            <person name="Nagy L.G."/>
            <person name="Floudas D."/>
            <person name="Copeland A."/>
            <person name="Barry K.W."/>
            <person name="Cichocki N."/>
            <person name="Veneault-Fourrey C."/>
            <person name="LaButti K."/>
            <person name="Lindquist E.A."/>
            <person name="Lipzen A."/>
            <person name="Lundell T."/>
            <person name="Morin E."/>
            <person name="Murat C."/>
            <person name="Riley R."/>
            <person name="Ohm R."/>
            <person name="Sun H."/>
            <person name="Tunlid A."/>
            <person name="Henrissat B."/>
            <person name="Grigoriev I.V."/>
            <person name="Hibbett D.S."/>
            <person name="Martin F."/>
        </authorList>
    </citation>
    <scope>NUCLEOTIDE SEQUENCE [LARGE SCALE GENOMIC DNA]</scope>
    <source>
        <strain evidence="2 3">MD-312</strain>
    </source>
</reference>
<keyword evidence="3" id="KW-1185">Reference proteome</keyword>
<feature type="region of interest" description="Disordered" evidence="1">
    <location>
        <begin position="1"/>
        <end position="58"/>
    </location>
</feature>
<dbReference type="HOGENOM" id="CLU_2197326_0_0_1"/>
<name>A0A0C9W5E5_9AGAM</name>
<feature type="compositionally biased region" description="Low complexity" evidence="1">
    <location>
        <begin position="19"/>
        <end position="33"/>
    </location>
</feature>
<sequence>MGSILTPHIPRNGKTHQNGSASGGESSDSSRNSTQPATPIPTVVPPNARSFQPWPPRPFVQRYPRSQIHALEPSFADAACPAMRRLATIKSLKCFSNVSTSAETRREG</sequence>
<proteinExistence type="predicted"/>
<gene>
    <name evidence="2" type="ORF">HYDPIDRAFT_30969</name>
</gene>
<evidence type="ECO:0000256" key="1">
    <source>
        <dbReference type="SAM" id="MobiDB-lite"/>
    </source>
</evidence>
<evidence type="ECO:0000313" key="2">
    <source>
        <dbReference type="EMBL" id="KIJ61903.1"/>
    </source>
</evidence>
<dbReference type="Proteomes" id="UP000053820">
    <property type="component" value="Unassembled WGS sequence"/>
</dbReference>
<dbReference type="EMBL" id="KN839859">
    <property type="protein sequence ID" value="KIJ61903.1"/>
    <property type="molecule type" value="Genomic_DNA"/>
</dbReference>
<evidence type="ECO:0000313" key="3">
    <source>
        <dbReference type="Proteomes" id="UP000053820"/>
    </source>
</evidence>
<accession>A0A0C9W5E5</accession>
<dbReference type="AlphaFoldDB" id="A0A0C9W5E5"/>